<reference evidence="3" key="1">
    <citation type="submission" date="2021-01" db="EMBL/GenBank/DDBJ databases">
        <authorList>
            <person name="Corre E."/>
            <person name="Pelletier E."/>
            <person name="Niang G."/>
            <person name="Scheremetjew M."/>
            <person name="Finn R."/>
            <person name="Kale V."/>
            <person name="Holt S."/>
            <person name="Cochrane G."/>
            <person name="Meng A."/>
            <person name="Brown T."/>
            <person name="Cohen L."/>
        </authorList>
    </citation>
    <scope>NUCLEOTIDE SEQUENCE</scope>
    <source>
        <strain evidence="3">CCMP1510</strain>
    </source>
</reference>
<gene>
    <name evidence="3" type="ORF">ALAG00032_LOCUS8220</name>
</gene>
<name>A0A7S3JWH3_9STRA</name>
<organism evidence="3">
    <name type="scientific">Aureoumbra lagunensis</name>
    <dbReference type="NCBI Taxonomy" id="44058"/>
    <lineage>
        <taxon>Eukaryota</taxon>
        <taxon>Sar</taxon>
        <taxon>Stramenopiles</taxon>
        <taxon>Ochrophyta</taxon>
        <taxon>Pelagophyceae</taxon>
        <taxon>Pelagomonadales</taxon>
        <taxon>Aureoumbra</taxon>
    </lineage>
</organism>
<dbReference type="InterPro" id="IPR002048">
    <property type="entry name" value="EF_hand_dom"/>
</dbReference>
<accession>A0A7S3JWH3</accession>
<evidence type="ECO:0000313" key="3">
    <source>
        <dbReference type="EMBL" id="CAE0367463.1"/>
    </source>
</evidence>
<dbReference type="SUPFAM" id="SSF47473">
    <property type="entry name" value="EF-hand"/>
    <property type="match status" value="1"/>
</dbReference>
<evidence type="ECO:0000259" key="2">
    <source>
        <dbReference type="PROSITE" id="PS50222"/>
    </source>
</evidence>
<dbReference type="EMBL" id="HBIJ01012081">
    <property type="protein sequence ID" value="CAE0367463.1"/>
    <property type="molecule type" value="Transcribed_RNA"/>
</dbReference>
<proteinExistence type="predicted"/>
<dbReference type="Gene3D" id="1.10.238.10">
    <property type="entry name" value="EF-hand"/>
    <property type="match status" value="1"/>
</dbReference>
<feature type="compositionally biased region" description="Polar residues" evidence="1">
    <location>
        <begin position="195"/>
        <end position="211"/>
    </location>
</feature>
<dbReference type="InterPro" id="IPR011992">
    <property type="entry name" value="EF-hand-dom_pair"/>
</dbReference>
<feature type="region of interest" description="Disordered" evidence="1">
    <location>
        <begin position="182"/>
        <end position="232"/>
    </location>
</feature>
<dbReference type="GO" id="GO:0005509">
    <property type="term" value="F:calcium ion binding"/>
    <property type="evidence" value="ECO:0007669"/>
    <property type="project" value="InterPro"/>
</dbReference>
<dbReference type="AlphaFoldDB" id="A0A7S3JWH3"/>
<feature type="domain" description="EF-hand" evidence="2">
    <location>
        <begin position="49"/>
        <end position="84"/>
    </location>
</feature>
<sequence length="232" mass="25186">MASVTRLEKRELMILREKWMGSMRISGHPTSITRDEFGRGIEEAAIADTDIEVLDRLFVMFDKMGDGFVNVREVTAALAALSTGTDMIKLHLALELYDINKTQKARAPEILFVLDAINNIAYWFGDPALSPEDLHAVVDDVYDAVTVTKDGYAQFDDLIPTILNHHLVSTFLQADASAIDGEGHTVGGGGGGTTIPSHQIKNTSTMSNTHTGVDDDASSITAPTVPPSTDRR</sequence>
<evidence type="ECO:0000256" key="1">
    <source>
        <dbReference type="SAM" id="MobiDB-lite"/>
    </source>
</evidence>
<protein>
    <recommendedName>
        <fullName evidence="2">EF-hand domain-containing protein</fullName>
    </recommendedName>
</protein>
<dbReference type="PROSITE" id="PS50222">
    <property type="entry name" value="EF_HAND_2"/>
    <property type="match status" value="1"/>
</dbReference>
<feature type="compositionally biased region" description="Gly residues" evidence="1">
    <location>
        <begin position="184"/>
        <end position="193"/>
    </location>
</feature>